<name>A0A9X1SXE8_9ACTN</name>
<dbReference type="PANTHER" id="PTHR43194">
    <property type="entry name" value="HYDROLASE ALPHA/BETA FOLD FAMILY"/>
    <property type="match status" value="1"/>
</dbReference>
<dbReference type="Proteomes" id="UP001138997">
    <property type="component" value="Unassembled WGS sequence"/>
</dbReference>
<keyword evidence="3" id="KW-1185">Reference proteome</keyword>
<dbReference type="InterPro" id="IPR029058">
    <property type="entry name" value="AB_hydrolase_fold"/>
</dbReference>
<dbReference type="GO" id="GO:0016787">
    <property type="term" value="F:hydrolase activity"/>
    <property type="evidence" value="ECO:0007669"/>
    <property type="project" value="UniProtKB-KW"/>
</dbReference>
<comment type="caution">
    <text evidence="2">The sequence shown here is derived from an EMBL/GenBank/DDBJ whole genome shotgun (WGS) entry which is preliminary data.</text>
</comment>
<dbReference type="EMBL" id="JAJOMB010000024">
    <property type="protein sequence ID" value="MCD5315806.1"/>
    <property type="molecule type" value="Genomic_DNA"/>
</dbReference>
<sequence>MTATHYSFTHGRDQVISYPVTVGGVRTRVLEAGSTNEAGDNILVCMHGVGSRADRFTPTIPGLVEAGFHVFVLDYPGHGLADKRPDIDYRPQAFAAFVAGVLDELKLSGVTLVGTSLGGLVGSRIAVDRPDLVSKLVLIGTMGIAPLAEADMVPPKNVANGSPEGVREKLGFLVSDPAMVTDEWVREESMINSSEGAAQALETAARHLNEQANADNQTHRLTTLRPDLPILIVWGENDRWTPVTMAGICHELLPGSRLVVMPGCGHAPYFEDPDAFVGCLNQFVAESV</sequence>
<dbReference type="PANTHER" id="PTHR43194:SF2">
    <property type="entry name" value="PEROXISOMAL MEMBRANE PROTEIN LPX1"/>
    <property type="match status" value="1"/>
</dbReference>
<reference evidence="2" key="1">
    <citation type="submission" date="2021-11" db="EMBL/GenBank/DDBJ databases">
        <title>Streptomyces corallinus and Kineosporia corallina sp. nov., two new coral-derived marine actinobacteria.</title>
        <authorList>
            <person name="Buangrab K."/>
            <person name="Sutthacheep M."/>
            <person name="Yeemin T."/>
            <person name="Harunari E."/>
            <person name="Igarashi Y."/>
            <person name="Sripreechasak P."/>
            <person name="Kanchanasin P."/>
            <person name="Tanasupawat S."/>
            <person name="Phongsopitanun W."/>
        </authorList>
    </citation>
    <scope>NUCLEOTIDE SEQUENCE</scope>
    <source>
        <strain evidence="2">JCM 31032</strain>
    </source>
</reference>
<proteinExistence type="predicted"/>
<dbReference type="Gene3D" id="3.40.50.1820">
    <property type="entry name" value="alpha/beta hydrolase"/>
    <property type="match status" value="1"/>
</dbReference>
<protein>
    <submittedName>
        <fullName evidence="2">Alpha/beta hydrolase</fullName>
    </submittedName>
</protein>
<evidence type="ECO:0000313" key="3">
    <source>
        <dbReference type="Proteomes" id="UP001138997"/>
    </source>
</evidence>
<gene>
    <name evidence="2" type="ORF">LR394_33420</name>
</gene>
<dbReference type="SUPFAM" id="SSF53474">
    <property type="entry name" value="alpha/beta-Hydrolases"/>
    <property type="match status" value="1"/>
</dbReference>
<dbReference type="InterPro" id="IPR000073">
    <property type="entry name" value="AB_hydrolase_1"/>
</dbReference>
<evidence type="ECO:0000259" key="1">
    <source>
        <dbReference type="Pfam" id="PF00561"/>
    </source>
</evidence>
<accession>A0A9X1SXE8</accession>
<dbReference type="RefSeq" id="WP_231448625.1">
    <property type="nucleotide sequence ID" value="NZ_JAJOMB010000024.1"/>
</dbReference>
<keyword evidence="2" id="KW-0378">Hydrolase</keyword>
<dbReference type="AlphaFoldDB" id="A0A9X1SXE8"/>
<dbReference type="Pfam" id="PF00561">
    <property type="entry name" value="Abhydrolase_1"/>
    <property type="match status" value="1"/>
</dbReference>
<dbReference type="PRINTS" id="PR00111">
    <property type="entry name" value="ABHYDROLASE"/>
</dbReference>
<evidence type="ECO:0000313" key="2">
    <source>
        <dbReference type="EMBL" id="MCD5315806.1"/>
    </source>
</evidence>
<feature type="domain" description="AB hydrolase-1" evidence="1">
    <location>
        <begin position="42"/>
        <end position="273"/>
    </location>
</feature>
<dbReference type="InterPro" id="IPR050228">
    <property type="entry name" value="Carboxylesterase_BioH"/>
</dbReference>
<organism evidence="2 3">
    <name type="scientific">Kineosporia babensis</name>
    <dbReference type="NCBI Taxonomy" id="499548"/>
    <lineage>
        <taxon>Bacteria</taxon>
        <taxon>Bacillati</taxon>
        <taxon>Actinomycetota</taxon>
        <taxon>Actinomycetes</taxon>
        <taxon>Kineosporiales</taxon>
        <taxon>Kineosporiaceae</taxon>
        <taxon>Kineosporia</taxon>
    </lineage>
</organism>